<sequence length="102" mass="10848">MGLQAAGTGGFIVLAVTMDIKYIDAEDSPGTTFIAINTAVSIPVACFCFLFAGASFFNVFHKVSSNKSLSNVFLSLPSKNKTAALMPQDGRMLNLWSSSFSL</sequence>
<proteinExistence type="predicted"/>
<accession>A0A2C9WEV2</accession>
<evidence type="ECO:0000313" key="3">
    <source>
        <dbReference type="Proteomes" id="UP000091857"/>
    </source>
</evidence>
<reference evidence="3" key="1">
    <citation type="journal article" date="2016" name="Nat. Biotechnol.">
        <title>Sequencing wild and cultivated cassava and related species reveals extensive interspecific hybridization and genetic diversity.</title>
        <authorList>
            <person name="Bredeson J.V."/>
            <person name="Lyons J.B."/>
            <person name="Prochnik S.E."/>
            <person name="Wu G.A."/>
            <person name="Ha C.M."/>
            <person name="Edsinger-Gonzales E."/>
            <person name="Grimwood J."/>
            <person name="Schmutz J."/>
            <person name="Rabbi I.Y."/>
            <person name="Egesi C."/>
            <person name="Nauluvula P."/>
            <person name="Lebot V."/>
            <person name="Ndunguru J."/>
            <person name="Mkamilo G."/>
            <person name="Bart R.S."/>
            <person name="Setter T.L."/>
            <person name="Gleadow R.M."/>
            <person name="Kulakow P."/>
            <person name="Ferguson M.E."/>
            <person name="Rounsley S."/>
            <person name="Rokhsar D.S."/>
        </authorList>
    </citation>
    <scope>NUCLEOTIDE SEQUENCE [LARGE SCALE GENOMIC DNA]</scope>
    <source>
        <strain evidence="3">cv. AM560-2</strain>
    </source>
</reference>
<dbReference type="Proteomes" id="UP000091857">
    <property type="component" value="Chromosome 2"/>
</dbReference>
<name>A0A2C9WEV2_MANES</name>
<protein>
    <submittedName>
        <fullName evidence="2">Uncharacterized protein</fullName>
    </submittedName>
</protein>
<evidence type="ECO:0000256" key="1">
    <source>
        <dbReference type="SAM" id="Phobius"/>
    </source>
</evidence>
<feature type="transmembrane region" description="Helical" evidence="1">
    <location>
        <begin position="35"/>
        <end position="60"/>
    </location>
</feature>
<evidence type="ECO:0000313" key="2">
    <source>
        <dbReference type="EMBL" id="OAY57503.1"/>
    </source>
</evidence>
<keyword evidence="1" id="KW-0812">Transmembrane</keyword>
<keyword evidence="1" id="KW-0472">Membrane</keyword>
<comment type="caution">
    <text evidence="2">The sequence shown here is derived from an EMBL/GenBank/DDBJ whole genome shotgun (WGS) entry which is preliminary data.</text>
</comment>
<dbReference type="AlphaFoldDB" id="A0A2C9WEV2"/>
<organism evidence="2 3">
    <name type="scientific">Manihot esculenta</name>
    <name type="common">Cassava</name>
    <name type="synonym">Jatropha manihot</name>
    <dbReference type="NCBI Taxonomy" id="3983"/>
    <lineage>
        <taxon>Eukaryota</taxon>
        <taxon>Viridiplantae</taxon>
        <taxon>Streptophyta</taxon>
        <taxon>Embryophyta</taxon>
        <taxon>Tracheophyta</taxon>
        <taxon>Spermatophyta</taxon>
        <taxon>Magnoliopsida</taxon>
        <taxon>eudicotyledons</taxon>
        <taxon>Gunneridae</taxon>
        <taxon>Pentapetalae</taxon>
        <taxon>rosids</taxon>
        <taxon>fabids</taxon>
        <taxon>Malpighiales</taxon>
        <taxon>Euphorbiaceae</taxon>
        <taxon>Crotonoideae</taxon>
        <taxon>Manihoteae</taxon>
        <taxon>Manihot</taxon>
    </lineage>
</organism>
<dbReference type="EMBL" id="CM004388">
    <property type="protein sequence ID" value="OAY57503.1"/>
    <property type="molecule type" value="Genomic_DNA"/>
</dbReference>
<keyword evidence="3" id="KW-1185">Reference proteome</keyword>
<keyword evidence="1" id="KW-1133">Transmembrane helix</keyword>
<dbReference type="Gramene" id="Manes.02G102001.1.v8.1">
    <property type="protein sequence ID" value="Manes.02G102001.1.v8.1.CDS.1"/>
    <property type="gene ID" value="Manes.02G102001.v8.1"/>
</dbReference>
<gene>
    <name evidence="2" type="ORF">MANES_02G102001v8</name>
</gene>